<feature type="transmembrane region" description="Helical" evidence="6">
    <location>
        <begin position="140"/>
        <end position="159"/>
    </location>
</feature>
<dbReference type="GO" id="GO:0008137">
    <property type="term" value="F:NADH dehydrogenase (ubiquinone) activity"/>
    <property type="evidence" value="ECO:0007669"/>
    <property type="project" value="InterPro"/>
</dbReference>
<feature type="transmembrane region" description="Helical" evidence="6">
    <location>
        <begin position="489"/>
        <end position="512"/>
    </location>
</feature>
<name>A0A2H0LM69_9BACT</name>
<evidence type="ECO:0000256" key="2">
    <source>
        <dbReference type="ARBA" id="ARBA00022692"/>
    </source>
</evidence>
<gene>
    <name evidence="9" type="ORF">COV74_08390</name>
</gene>
<evidence type="ECO:0000313" key="10">
    <source>
        <dbReference type="Proteomes" id="UP000230859"/>
    </source>
</evidence>
<accession>A0A2H0LM69</accession>
<comment type="caution">
    <text evidence="9">The sequence shown here is derived from an EMBL/GenBank/DDBJ whole genome shotgun (WGS) entry which is preliminary data.</text>
</comment>
<evidence type="ECO:0000256" key="3">
    <source>
        <dbReference type="ARBA" id="ARBA00022989"/>
    </source>
</evidence>
<feature type="transmembrane region" description="Helical" evidence="6">
    <location>
        <begin position="448"/>
        <end position="469"/>
    </location>
</feature>
<dbReference type="GO" id="GO:0012505">
    <property type="term" value="C:endomembrane system"/>
    <property type="evidence" value="ECO:0007669"/>
    <property type="project" value="UniProtKB-SubCell"/>
</dbReference>
<keyword evidence="2 5" id="KW-0812">Transmembrane</keyword>
<feature type="transmembrane region" description="Helical" evidence="6">
    <location>
        <begin position="278"/>
        <end position="299"/>
    </location>
</feature>
<evidence type="ECO:0000313" key="9">
    <source>
        <dbReference type="EMBL" id="PIQ85499.1"/>
    </source>
</evidence>
<dbReference type="Pfam" id="PF00662">
    <property type="entry name" value="Proton_antipo_N"/>
    <property type="match status" value="1"/>
</dbReference>
<dbReference type="AlphaFoldDB" id="A0A2H0LM69"/>
<feature type="transmembrane region" description="Helical" evidence="6">
    <location>
        <begin position="373"/>
        <end position="391"/>
    </location>
</feature>
<feature type="transmembrane region" description="Helical" evidence="6">
    <location>
        <begin position="210"/>
        <end position="227"/>
    </location>
</feature>
<dbReference type="PANTHER" id="PTHR42829">
    <property type="entry name" value="NADH-UBIQUINONE OXIDOREDUCTASE CHAIN 5"/>
    <property type="match status" value="1"/>
</dbReference>
<feature type="transmembrane region" description="Helical" evidence="6">
    <location>
        <begin position="332"/>
        <end position="352"/>
    </location>
</feature>
<dbReference type="InterPro" id="IPR001516">
    <property type="entry name" value="Proton_antipo_N"/>
</dbReference>
<evidence type="ECO:0000256" key="5">
    <source>
        <dbReference type="RuleBase" id="RU000320"/>
    </source>
</evidence>
<dbReference type="GO" id="GO:0003954">
    <property type="term" value="F:NADH dehydrogenase activity"/>
    <property type="evidence" value="ECO:0007669"/>
    <property type="project" value="TreeGrafter"/>
</dbReference>
<feature type="transmembrane region" description="Helical" evidence="6">
    <location>
        <begin position="180"/>
        <end position="198"/>
    </location>
</feature>
<comment type="subcellular location">
    <subcellularLocation>
        <location evidence="1">Endomembrane system</location>
        <topology evidence="1">Multi-pass membrane protein</topology>
    </subcellularLocation>
    <subcellularLocation>
        <location evidence="5">Membrane</location>
        <topology evidence="5">Multi-pass membrane protein</topology>
    </subcellularLocation>
</comment>
<dbReference type="GO" id="GO:0015990">
    <property type="term" value="P:electron transport coupled proton transport"/>
    <property type="evidence" value="ECO:0007669"/>
    <property type="project" value="TreeGrafter"/>
</dbReference>
<feature type="transmembrane region" description="Helical" evidence="6">
    <location>
        <begin position="248"/>
        <end position="266"/>
    </location>
</feature>
<dbReference type="PRINTS" id="PR01434">
    <property type="entry name" value="NADHDHGNASE5"/>
</dbReference>
<feature type="transmembrane region" description="Helical" evidence="6">
    <location>
        <begin position="117"/>
        <end position="134"/>
    </location>
</feature>
<dbReference type="NCBIfam" id="NF005141">
    <property type="entry name" value="PRK06590.1"/>
    <property type="match status" value="1"/>
</dbReference>
<reference evidence="9 10" key="1">
    <citation type="submission" date="2017-09" db="EMBL/GenBank/DDBJ databases">
        <title>Depth-based differentiation of microbial function through sediment-hosted aquifers and enrichment of novel symbionts in the deep terrestrial subsurface.</title>
        <authorList>
            <person name="Probst A.J."/>
            <person name="Ladd B."/>
            <person name="Jarett J.K."/>
            <person name="Geller-Mcgrath D.E."/>
            <person name="Sieber C.M."/>
            <person name="Emerson J.B."/>
            <person name="Anantharaman K."/>
            <person name="Thomas B.C."/>
            <person name="Malmstrom R."/>
            <person name="Stieglmeier M."/>
            <person name="Klingl A."/>
            <person name="Woyke T."/>
            <person name="Ryan C.M."/>
            <person name="Banfield J.F."/>
        </authorList>
    </citation>
    <scope>NUCLEOTIDE SEQUENCE [LARGE SCALE GENOMIC DNA]</scope>
    <source>
        <strain evidence="9">CG11_big_fil_rev_8_21_14_0_20_45_26</strain>
    </source>
</reference>
<dbReference type="GO" id="GO:0042773">
    <property type="term" value="P:ATP synthesis coupled electron transport"/>
    <property type="evidence" value="ECO:0007669"/>
    <property type="project" value="InterPro"/>
</dbReference>
<keyword evidence="3 6" id="KW-1133">Transmembrane helix</keyword>
<feature type="transmembrane region" description="Helical" evidence="6">
    <location>
        <begin position="411"/>
        <end position="436"/>
    </location>
</feature>
<keyword evidence="4 6" id="KW-0472">Membrane</keyword>
<evidence type="ECO:0000256" key="6">
    <source>
        <dbReference type="SAM" id="Phobius"/>
    </source>
</evidence>
<feature type="transmembrane region" description="Helical" evidence="6">
    <location>
        <begin position="6"/>
        <end position="26"/>
    </location>
</feature>
<dbReference type="PANTHER" id="PTHR42829:SF2">
    <property type="entry name" value="NADH-UBIQUINONE OXIDOREDUCTASE CHAIN 5"/>
    <property type="match status" value="1"/>
</dbReference>
<dbReference type="PRINTS" id="PR01435">
    <property type="entry name" value="NPOXDRDTASE5"/>
</dbReference>
<dbReference type="InterPro" id="IPR001750">
    <property type="entry name" value="ND/Mrp_TM"/>
</dbReference>
<dbReference type="GO" id="GO:0016020">
    <property type="term" value="C:membrane"/>
    <property type="evidence" value="ECO:0007669"/>
    <property type="project" value="UniProtKB-SubCell"/>
</dbReference>
<feature type="domain" description="NADH:quinone oxidoreductase/Mrp antiporter transmembrane" evidence="7">
    <location>
        <begin position="134"/>
        <end position="422"/>
    </location>
</feature>
<dbReference type="Proteomes" id="UP000230859">
    <property type="component" value="Unassembled WGS sequence"/>
</dbReference>
<dbReference type="Pfam" id="PF00361">
    <property type="entry name" value="Proton_antipo_M"/>
    <property type="match status" value="1"/>
</dbReference>
<evidence type="ECO:0000256" key="1">
    <source>
        <dbReference type="ARBA" id="ARBA00004127"/>
    </source>
</evidence>
<feature type="transmembrane region" description="Helical" evidence="6">
    <location>
        <begin position="35"/>
        <end position="57"/>
    </location>
</feature>
<evidence type="ECO:0000259" key="7">
    <source>
        <dbReference type="Pfam" id="PF00361"/>
    </source>
</evidence>
<feature type="transmembrane region" description="Helical" evidence="6">
    <location>
        <begin position="618"/>
        <end position="636"/>
    </location>
</feature>
<feature type="domain" description="NADH-Ubiquinone oxidoreductase (complex I) chain 5 N-terminal" evidence="8">
    <location>
        <begin position="68"/>
        <end position="118"/>
    </location>
</feature>
<feature type="transmembrane region" description="Helical" evidence="6">
    <location>
        <begin position="85"/>
        <end position="105"/>
    </location>
</feature>
<evidence type="ECO:0000256" key="4">
    <source>
        <dbReference type="ARBA" id="ARBA00023136"/>
    </source>
</evidence>
<dbReference type="InterPro" id="IPR018393">
    <property type="entry name" value="NADHpl_OxRdtase_5_subgr"/>
</dbReference>
<dbReference type="EMBL" id="PCVY01000065">
    <property type="protein sequence ID" value="PIQ85499.1"/>
    <property type="molecule type" value="Genomic_DNA"/>
</dbReference>
<evidence type="ECO:0000259" key="8">
    <source>
        <dbReference type="Pfam" id="PF00662"/>
    </source>
</evidence>
<organism evidence="9 10">
    <name type="scientific">Candidatus Abzuiibacterium crystallinum</name>
    <dbReference type="NCBI Taxonomy" id="1974748"/>
    <lineage>
        <taxon>Bacteria</taxon>
        <taxon>Pseudomonadati</taxon>
        <taxon>Candidatus Omnitrophota</taxon>
        <taxon>Candidatus Abzuiibacterium</taxon>
    </lineage>
</organism>
<dbReference type="InterPro" id="IPR003945">
    <property type="entry name" value="NU5C-like"/>
</dbReference>
<sequence length="638" mass="69796">MVNNASTLICFIPFLPLIAFAINIFFGKQLGEKSAWVTLACSTCSFVLAMLVIRPVLSGAVIQVNFDWIVFGSGALQFGFLADPLAAIMLFVVTCIGSLIVLYSIGYMHGDPRFSRFFAYLGLFLFSMLGLVLSTNLVQIYIFWELVGVCSYFLIGFWFEKDSAANAGKKAFITNRIGDVGFFIGIALLFYGAGTVNFTDLTHEYFHHHHQAILGIAGLFLFCGAIGKSAQFPLHVWLPDAMEGPTPVSALIHAATMVAAGVYLVARLFPLYEAFPHSASVVAVIGTTTACMGAFIALSANDIKKVLAYSTISQLGYMIAAIGIGAMSAGMFHLMTHAFFKALLFLGAGSVIHGTGTQDMREMGGLFKAMPKTAWTFLMATLAISGIPPFAGFWSKDEILTHAFLHHHPVVFGLLLAAAFLTAFYMFRLVFMTFFGKTRGHFHAHESPAVMTVPLMILAFFAIAAGFPGSPFMHHWFQAFVLPGEAVKANFGLMMLSSVVALSAIGCAYYCYIVKPEMPARITQAIKPLYQASLNKLWFDEIYGATVVRLFQWLAGTLFLFDQKIVDGAVNGSARVGLWISKIKNWIDQYIVDGAVNLVGAITRITSSILRLFQTGVIHHYLLVMFIGILMILYGITK</sequence>
<dbReference type="NCBIfam" id="TIGR01974">
    <property type="entry name" value="NDH_I_L"/>
    <property type="match status" value="1"/>
</dbReference>
<dbReference type="Gene3D" id="1.20.5.2700">
    <property type="match status" value="2"/>
</dbReference>
<proteinExistence type="predicted"/>
<protein>
    <submittedName>
        <fullName evidence="9">NADH-quinone oxidoreductase subunit L</fullName>
    </submittedName>
</protein>
<feature type="transmembrane region" description="Helical" evidence="6">
    <location>
        <begin position="306"/>
        <end position="326"/>
    </location>
</feature>